<dbReference type="InterPro" id="IPR030930">
    <property type="entry name" value="AIDA"/>
</dbReference>
<dbReference type="Proteomes" id="UP000468531">
    <property type="component" value="Unassembled WGS sequence"/>
</dbReference>
<organism evidence="1 2">
    <name type="scientific">Bradyrhizobium uaiense</name>
    <dbReference type="NCBI Taxonomy" id="2594946"/>
    <lineage>
        <taxon>Bacteria</taxon>
        <taxon>Pseudomonadati</taxon>
        <taxon>Pseudomonadota</taxon>
        <taxon>Alphaproteobacteria</taxon>
        <taxon>Hyphomicrobiales</taxon>
        <taxon>Nitrobacteraceae</taxon>
        <taxon>Bradyrhizobium</taxon>
    </lineage>
</organism>
<evidence type="ECO:0000313" key="2">
    <source>
        <dbReference type="Proteomes" id="UP000468531"/>
    </source>
</evidence>
<sequence>VASGGIFNVGGTVLSNVAVLAGGIENVFSGGVVTGVTSSGTGISGGTVNVSSGGAIDHTTVSSGGMLNVLS</sequence>
<dbReference type="EMBL" id="VKHP01001247">
    <property type="protein sequence ID" value="NEV03373.1"/>
    <property type="molecule type" value="Genomic_DNA"/>
</dbReference>
<comment type="caution">
    <text evidence="1">The sequence shown here is derived from an EMBL/GenBank/DDBJ whole genome shotgun (WGS) entry which is preliminary data.</text>
</comment>
<feature type="non-terminal residue" evidence="1">
    <location>
        <position position="1"/>
    </location>
</feature>
<dbReference type="AlphaFoldDB" id="A0A6P1C1R1"/>
<evidence type="ECO:0008006" key="3">
    <source>
        <dbReference type="Google" id="ProtNLM"/>
    </source>
</evidence>
<protein>
    <recommendedName>
        <fullName evidence="3">Autotransporter outer membrane beta-barrel domain-containing protein</fullName>
    </recommendedName>
</protein>
<accession>A0A6P1C1R1</accession>
<keyword evidence="2" id="KW-1185">Reference proteome</keyword>
<dbReference type="Gene3D" id="2.160.20.20">
    <property type="match status" value="1"/>
</dbReference>
<dbReference type="InterPro" id="IPR012332">
    <property type="entry name" value="Autotransporter_pectin_lyase_C"/>
</dbReference>
<name>A0A6P1C1R1_9BRAD</name>
<reference evidence="1 2" key="1">
    <citation type="journal article" date="2020" name="Arch. Microbiol.">
        <title>Bradyrhizobium uaiense sp. nov., a new highly efficient cowpea symbiont.</title>
        <authorList>
            <person name="Cabral Michel D."/>
            <person name="Azarias Guimaraes A."/>
            <person name="Martins da Costa E."/>
            <person name="Soares de Carvalho T."/>
            <person name="Balsanelli E."/>
            <person name="Willems A."/>
            <person name="Maltempi de Souza E."/>
            <person name="de Souza Moreira F.M."/>
        </authorList>
    </citation>
    <scope>NUCLEOTIDE SEQUENCE [LARGE SCALE GENOMIC DNA]</scope>
    <source>
        <strain evidence="1 2">UFLA 03-164</strain>
    </source>
</reference>
<feature type="non-terminal residue" evidence="1">
    <location>
        <position position="71"/>
    </location>
</feature>
<gene>
    <name evidence="1" type="ORF">FNJ47_49930</name>
</gene>
<proteinExistence type="predicted"/>
<dbReference type="RefSeq" id="WP_163163954.1">
    <property type="nucleotide sequence ID" value="NZ_VKHP01001247.1"/>
</dbReference>
<dbReference type="NCBIfam" id="TIGR04415">
    <property type="entry name" value="O_hepto_targRPT"/>
    <property type="match status" value="1"/>
</dbReference>
<evidence type="ECO:0000313" key="1">
    <source>
        <dbReference type="EMBL" id="NEV03373.1"/>
    </source>
</evidence>